<dbReference type="Proteomes" id="UP000622317">
    <property type="component" value="Unassembled WGS sequence"/>
</dbReference>
<name>A0A927F4J1_9BACT</name>
<keyword evidence="3" id="KW-1185">Reference proteome</keyword>
<evidence type="ECO:0000313" key="2">
    <source>
        <dbReference type="EMBL" id="MBD5777940.1"/>
    </source>
</evidence>
<dbReference type="Gene3D" id="3.20.20.80">
    <property type="entry name" value="Glycosidases"/>
    <property type="match status" value="1"/>
</dbReference>
<protein>
    <recommendedName>
        <fullName evidence="4">Glycoside hydrolase family 5 domain-containing protein</fullName>
    </recommendedName>
</protein>
<dbReference type="SUPFAM" id="SSF51445">
    <property type="entry name" value="(Trans)glycosidases"/>
    <property type="match status" value="1"/>
</dbReference>
<dbReference type="AlphaFoldDB" id="A0A927F4J1"/>
<dbReference type="EMBL" id="JACYFG010000002">
    <property type="protein sequence ID" value="MBD5777940.1"/>
    <property type="molecule type" value="Genomic_DNA"/>
</dbReference>
<accession>A0A927F4J1</accession>
<evidence type="ECO:0008006" key="4">
    <source>
        <dbReference type="Google" id="ProtNLM"/>
    </source>
</evidence>
<gene>
    <name evidence="2" type="ORF">IEN85_00340</name>
</gene>
<evidence type="ECO:0000256" key="1">
    <source>
        <dbReference type="SAM" id="SignalP"/>
    </source>
</evidence>
<dbReference type="InterPro" id="IPR017853">
    <property type="entry name" value="GH"/>
</dbReference>
<evidence type="ECO:0000313" key="3">
    <source>
        <dbReference type="Proteomes" id="UP000622317"/>
    </source>
</evidence>
<comment type="caution">
    <text evidence="2">The sequence shown here is derived from an EMBL/GenBank/DDBJ whole genome shotgun (WGS) entry which is preliminary data.</text>
</comment>
<organism evidence="2 3">
    <name type="scientific">Pelagicoccus enzymogenes</name>
    <dbReference type="NCBI Taxonomy" id="2773457"/>
    <lineage>
        <taxon>Bacteria</taxon>
        <taxon>Pseudomonadati</taxon>
        <taxon>Verrucomicrobiota</taxon>
        <taxon>Opitutia</taxon>
        <taxon>Puniceicoccales</taxon>
        <taxon>Pelagicoccaceae</taxon>
        <taxon>Pelagicoccus</taxon>
    </lineage>
</organism>
<proteinExistence type="predicted"/>
<keyword evidence="1" id="KW-0732">Signal</keyword>
<feature type="signal peptide" evidence="1">
    <location>
        <begin position="1"/>
        <end position="25"/>
    </location>
</feature>
<sequence>MISAVKKKHISLLKIAIALVPFAFSACLIASEIDAGLNLPATKGTSNAGNFQPGVFPFDYAPKIRQGIVDSHFTHLRLSLNVETAHDARALEQLESLSALTDFHGILCMWDTNQGDETGHGNGLPNDLDALAAAWKSVHAKFSPYPHLRYEIFNEPFGYPRNVQGAKRYLSDMRYIIDKAGLPADRCILDGLGYADNVRLVADAGWTGALAYHIYPNWLPGRNNSASDYGTLMVAELADLPNEILITEFGTSLKLQGYSDSNTKGSASLFLGMRQAITSLNQKGAKITGTYHWHGWDNGDSYSYWHSENSVGSTFVQELQQDLKAASN</sequence>
<dbReference type="RefSeq" id="WP_191615071.1">
    <property type="nucleotide sequence ID" value="NZ_JACYFG010000002.1"/>
</dbReference>
<reference evidence="2" key="1">
    <citation type="submission" date="2020-09" db="EMBL/GenBank/DDBJ databases">
        <title>Pelagicoccus enzymogenes sp. nov. with an EPS production, isolated from marine sediment.</title>
        <authorList>
            <person name="Feng X."/>
        </authorList>
    </citation>
    <scope>NUCLEOTIDE SEQUENCE</scope>
    <source>
        <strain evidence="2">NFK12</strain>
    </source>
</reference>
<feature type="chain" id="PRO_5037573345" description="Glycoside hydrolase family 5 domain-containing protein" evidence="1">
    <location>
        <begin position="26"/>
        <end position="328"/>
    </location>
</feature>
<dbReference type="PROSITE" id="PS51257">
    <property type="entry name" value="PROKAR_LIPOPROTEIN"/>
    <property type="match status" value="1"/>
</dbReference>